<feature type="compositionally biased region" description="Basic and acidic residues" evidence="1">
    <location>
        <begin position="452"/>
        <end position="463"/>
    </location>
</feature>
<accession>A0AAN7UAY7</accession>
<evidence type="ECO:0000313" key="2">
    <source>
        <dbReference type="EMBL" id="KAK5628915.1"/>
    </source>
</evidence>
<reference evidence="2 3" key="1">
    <citation type="submission" date="2023-10" db="EMBL/GenBank/DDBJ databases">
        <title>Draft genome sequence of Xylaria bambusicola isolate GMP-LS, the root and basal stem rot pathogen of sugarcane in Indonesia.</title>
        <authorList>
            <person name="Selvaraj P."/>
            <person name="Muralishankar V."/>
            <person name="Muruganantham S."/>
            <person name="Sp S."/>
            <person name="Haryani S."/>
            <person name="Lau K.J.X."/>
            <person name="Naqvi N.I."/>
        </authorList>
    </citation>
    <scope>NUCLEOTIDE SEQUENCE [LARGE SCALE GENOMIC DNA]</scope>
    <source>
        <strain evidence="2">GMP-LS</strain>
    </source>
</reference>
<feature type="compositionally biased region" description="Basic and acidic residues" evidence="1">
    <location>
        <begin position="428"/>
        <end position="437"/>
    </location>
</feature>
<comment type="caution">
    <text evidence="2">The sequence shown here is derived from an EMBL/GenBank/DDBJ whole genome shotgun (WGS) entry which is preliminary data.</text>
</comment>
<evidence type="ECO:0000313" key="3">
    <source>
        <dbReference type="Proteomes" id="UP001305414"/>
    </source>
</evidence>
<dbReference type="EMBL" id="JAWHQM010000010">
    <property type="protein sequence ID" value="KAK5628915.1"/>
    <property type="molecule type" value="Genomic_DNA"/>
</dbReference>
<organism evidence="2 3">
    <name type="scientific">Xylaria bambusicola</name>
    <dbReference type="NCBI Taxonomy" id="326684"/>
    <lineage>
        <taxon>Eukaryota</taxon>
        <taxon>Fungi</taxon>
        <taxon>Dikarya</taxon>
        <taxon>Ascomycota</taxon>
        <taxon>Pezizomycotina</taxon>
        <taxon>Sordariomycetes</taxon>
        <taxon>Xylariomycetidae</taxon>
        <taxon>Xylariales</taxon>
        <taxon>Xylariaceae</taxon>
        <taxon>Xylaria</taxon>
    </lineage>
</organism>
<keyword evidence="3" id="KW-1185">Reference proteome</keyword>
<sequence>MTTLFAWEEATMKDNTRAVSLLEQLKNLLPMAKKASSELAEYQRKHGTRYESGMPGPNNAMLAASEEVLRQIAHAIRPYSHSETAARDRLSGGMRKEKRRVSPVAERSSHSGSWDAPIGPDGLVDDSVEYSPRRRQNRVSFKTSDNAMDLHVDDCNLRTTYDNDVIPTMGTPALQLPPDKPLSIGSNGASYISGLDTGGTSFGKGKQVAADEVVQGSVVSSLLYEVRPKPRREDYILEVPDPTKPRVHPRIRRSHSVFCATCNEAHSPEKCPERSKRTSKDKIIQNTGDVSPMPGISARTSREDTRSSPVEQAHYTLPVPTESEASGQSGRDADNPRWSRTSLPLPSSKSSSPSTQGDRSPTAKRQNSKAVRAADVQNELRETRDSKTEKERAKKRQTWIPSTNKSEKERELGQEQQHDTLAQGSSRQPDETPKEEQQQQPVFKAYRPGVLENRDVAPAEERPAPGPPSGRRRPRRPRPNTMML</sequence>
<feature type="compositionally biased region" description="Low complexity" evidence="1">
    <location>
        <begin position="342"/>
        <end position="354"/>
    </location>
</feature>
<name>A0AAN7UAY7_9PEZI</name>
<protein>
    <submittedName>
        <fullName evidence="2">Uncharacterized protein</fullName>
    </submittedName>
</protein>
<feature type="compositionally biased region" description="Polar residues" evidence="1">
    <location>
        <begin position="355"/>
        <end position="369"/>
    </location>
</feature>
<feature type="compositionally biased region" description="Basic and acidic residues" evidence="1">
    <location>
        <begin position="405"/>
        <end position="418"/>
    </location>
</feature>
<gene>
    <name evidence="2" type="ORF">RRF57_004630</name>
</gene>
<dbReference type="Proteomes" id="UP001305414">
    <property type="component" value="Unassembled WGS sequence"/>
</dbReference>
<feature type="compositionally biased region" description="Basic and acidic residues" evidence="1">
    <location>
        <begin position="378"/>
        <end position="392"/>
    </location>
</feature>
<proteinExistence type="predicted"/>
<feature type="compositionally biased region" description="Basic and acidic residues" evidence="1">
    <location>
        <begin position="266"/>
        <end position="283"/>
    </location>
</feature>
<dbReference type="AlphaFoldDB" id="A0AAN7UAY7"/>
<evidence type="ECO:0000256" key="1">
    <source>
        <dbReference type="SAM" id="MobiDB-lite"/>
    </source>
</evidence>
<feature type="region of interest" description="Disordered" evidence="1">
    <location>
        <begin position="265"/>
        <end position="484"/>
    </location>
</feature>
<feature type="region of interest" description="Disordered" evidence="1">
    <location>
        <begin position="79"/>
        <end position="128"/>
    </location>
</feature>